<reference evidence="3" key="2">
    <citation type="submission" date="2020-10" db="UniProtKB">
        <authorList>
            <consortium name="WormBaseParasite"/>
        </authorList>
    </citation>
    <scope>IDENTIFICATION</scope>
</reference>
<reference evidence="2" key="1">
    <citation type="journal article" date="2013" name="Genetics">
        <title>The draft genome and transcriptome of Panagrellus redivivus are shaped by the harsh demands of a free-living lifestyle.</title>
        <authorList>
            <person name="Srinivasan J."/>
            <person name="Dillman A.R."/>
            <person name="Macchietto M.G."/>
            <person name="Heikkinen L."/>
            <person name="Lakso M."/>
            <person name="Fracchia K.M."/>
            <person name="Antoshechkin I."/>
            <person name="Mortazavi A."/>
            <person name="Wong G."/>
            <person name="Sternberg P.W."/>
        </authorList>
    </citation>
    <scope>NUCLEOTIDE SEQUENCE [LARGE SCALE GENOMIC DNA]</scope>
    <source>
        <strain evidence="2">MT8872</strain>
    </source>
</reference>
<keyword evidence="2" id="KW-1185">Reference proteome</keyword>
<sequence>MIRVKVKLHPIMFDDSNLAGVILYTFVNPCKCNLRGITKLSHFTAGATADSRRANPILPEERGAIPGSIALTSSVRASPEKPVTKRSSGESRTTAGWKHIPAKADAYQ</sequence>
<accession>A0A7E4UZ14</accession>
<feature type="region of interest" description="Disordered" evidence="1">
    <location>
        <begin position="66"/>
        <end position="108"/>
    </location>
</feature>
<dbReference type="WBParaSite" id="Pan_g14575.t1">
    <property type="protein sequence ID" value="Pan_g14575.t1"/>
    <property type="gene ID" value="Pan_g14575"/>
</dbReference>
<organism evidence="2 3">
    <name type="scientific">Panagrellus redivivus</name>
    <name type="common">Microworm</name>
    <dbReference type="NCBI Taxonomy" id="6233"/>
    <lineage>
        <taxon>Eukaryota</taxon>
        <taxon>Metazoa</taxon>
        <taxon>Ecdysozoa</taxon>
        <taxon>Nematoda</taxon>
        <taxon>Chromadorea</taxon>
        <taxon>Rhabditida</taxon>
        <taxon>Tylenchina</taxon>
        <taxon>Panagrolaimomorpha</taxon>
        <taxon>Panagrolaimoidea</taxon>
        <taxon>Panagrolaimidae</taxon>
        <taxon>Panagrellus</taxon>
    </lineage>
</organism>
<evidence type="ECO:0000313" key="3">
    <source>
        <dbReference type="WBParaSite" id="Pan_g14575.t1"/>
    </source>
</evidence>
<name>A0A7E4UZ14_PANRE</name>
<evidence type="ECO:0000256" key="1">
    <source>
        <dbReference type="SAM" id="MobiDB-lite"/>
    </source>
</evidence>
<protein>
    <submittedName>
        <fullName evidence="3">Uncharacterized protein</fullName>
    </submittedName>
</protein>
<dbReference type="Proteomes" id="UP000492821">
    <property type="component" value="Unassembled WGS sequence"/>
</dbReference>
<feature type="compositionally biased region" description="Basic and acidic residues" evidence="1">
    <location>
        <begin position="78"/>
        <end position="89"/>
    </location>
</feature>
<proteinExistence type="predicted"/>
<evidence type="ECO:0000313" key="2">
    <source>
        <dbReference type="Proteomes" id="UP000492821"/>
    </source>
</evidence>
<dbReference type="AlphaFoldDB" id="A0A7E4UZ14"/>